<reference evidence="1 2" key="1">
    <citation type="submission" date="2019-02" db="EMBL/GenBank/DDBJ databases">
        <title>Genomic Encyclopedia of Type Strains, Phase IV (KMG-IV): sequencing the most valuable type-strain genomes for metagenomic binning, comparative biology and taxonomic classification.</title>
        <authorList>
            <person name="Goeker M."/>
        </authorList>
    </citation>
    <scope>NUCLEOTIDE SEQUENCE [LARGE SCALE GENOMIC DNA]</scope>
    <source>
        <strain evidence="1 2">DSM 29486</strain>
    </source>
</reference>
<dbReference type="AlphaFoldDB" id="A0A4Q7PTF4"/>
<accession>A0A4Q7PTF4</accession>
<comment type="caution">
    <text evidence="1">The sequence shown here is derived from an EMBL/GenBank/DDBJ whole genome shotgun (WGS) entry which is preliminary data.</text>
</comment>
<proteinExistence type="predicted"/>
<organism evidence="1 2">
    <name type="scientific">Cuneatibacter caecimuris</name>
    <dbReference type="NCBI Taxonomy" id="1796618"/>
    <lineage>
        <taxon>Bacteria</taxon>
        <taxon>Bacillati</taxon>
        <taxon>Bacillota</taxon>
        <taxon>Clostridia</taxon>
        <taxon>Lachnospirales</taxon>
        <taxon>Lachnospiraceae</taxon>
        <taxon>Cuneatibacter</taxon>
    </lineage>
</organism>
<evidence type="ECO:0000313" key="1">
    <source>
        <dbReference type="EMBL" id="RZT02580.1"/>
    </source>
</evidence>
<evidence type="ECO:0000313" key="2">
    <source>
        <dbReference type="Proteomes" id="UP000292927"/>
    </source>
</evidence>
<name>A0A4Q7PTF4_9FIRM</name>
<dbReference type="Proteomes" id="UP000292927">
    <property type="component" value="Unassembled WGS sequence"/>
</dbReference>
<keyword evidence="2" id="KW-1185">Reference proteome</keyword>
<sequence>MPIAVKKDISWKWDSGYGPAEAEAVKYVKAHMDKFPVKYSRISEADLKTAEEFIPKDIFAGGWQTDFLMGPEWYEIRAALYLYWVGEYAPAIHPDKDAPEQVLLVRVKENEETGDVRFFGLYQYSQRWDGSAMVPGLGYYAVDETTLLSRVKSWIEMPELK</sequence>
<dbReference type="EMBL" id="SGXF01000001">
    <property type="protein sequence ID" value="RZT02580.1"/>
    <property type="molecule type" value="Genomic_DNA"/>
</dbReference>
<gene>
    <name evidence="1" type="ORF">EV209_0701</name>
</gene>
<protein>
    <submittedName>
        <fullName evidence="1">Uncharacterized protein</fullName>
    </submittedName>
</protein>